<dbReference type="GO" id="GO:0005525">
    <property type="term" value="F:GTP binding"/>
    <property type="evidence" value="ECO:0007669"/>
    <property type="project" value="InterPro"/>
</dbReference>
<accession>S8DJV8</accession>
<dbReference type="InterPro" id="IPR007743">
    <property type="entry name" value="Immunity-related_GTPase-like"/>
</dbReference>
<sequence length="316" mass="35719">RAESDRHAAEEQTKQAEEQARSAQEQQARAEAEGRRALEEREHAQREAEQARQVAAEAHAAREEAQRKLREGIRPIIIPTAAEFNATKKRLRYKEGLFHFAIAGIAGSGKSSLVNALRGLRANDKDAAKVGVTETTSVVTRYRDPRKGMPFVWYDVPGSGTLSIPDWQYFTAQGLYIFDAIIVLFDNRFTASDIAILRNCVRFQIPAYIVRSKAKQHIDNMVEDMGGDDLEDRERAELKTQAREPYILETRASVARNLTQAELPEQRVYLVDSATLAKIVKAGTQQLNRGDTLMKNVIDELELLRDLFAEAQRRRV</sequence>
<keyword evidence="5" id="KW-1185">Reference proteome</keyword>
<feature type="compositionally biased region" description="Basic and acidic residues" evidence="2">
    <location>
        <begin position="1"/>
        <end position="20"/>
    </location>
</feature>
<feature type="compositionally biased region" description="Basic and acidic residues" evidence="2">
    <location>
        <begin position="28"/>
        <end position="50"/>
    </location>
</feature>
<evidence type="ECO:0000313" key="4">
    <source>
        <dbReference type="EMBL" id="EPS93846.1"/>
    </source>
</evidence>
<comment type="similarity">
    <text evidence="1">Belongs to the TRAFAC class dynamin-like GTPase superfamily. IRG family.</text>
</comment>
<dbReference type="eggNOG" id="ENOG502QS9R">
    <property type="taxonomic scope" value="Eukaryota"/>
</dbReference>
<dbReference type="Pfam" id="PF05049">
    <property type="entry name" value="IIGP"/>
    <property type="match status" value="1"/>
</dbReference>
<dbReference type="EMBL" id="KE504254">
    <property type="protein sequence ID" value="EPS93846.1"/>
    <property type="molecule type" value="Genomic_DNA"/>
</dbReference>
<name>S8DJV8_FOMSC</name>
<dbReference type="Gene3D" id="3.40.50.300">
    <property type="entry name" value="P-loop containing nucleotide triphosphate hydrolases"/>
    <property type="match status" value="1"/>
</dbReference>
<dbReference type="PANTHER" id="PTHR14143">
    <property type="entry name" value="INTERFERON-INDUCIBLE GTPASE FAMILY MEMBER"/>
    <property type="match status" value="1"/>
</dbReference>
<feature type="non-terminal residue" evidence="4">
    <location>
        <position position="1"/>
    </location>
</feature>
<dbReference type="InterPro" id="IPR027417">
    <property type="entry name" value="P-loop_NTPase"/>
</dbReference>
<dbReference type="PANTHER" id="PTHR14143:SF1">
    <property type="entry name" value="IRG-TYPE G DOMAIN-CONTAINING PROTEIN"/>
    <property type="match status" value="1"/>
</dbReference>
<dbReference type="InParanoid" id="S8DJV8"/>
<feature type="non-terminal residue" evidence="4">
    <location>
        <position position="316"/>
    </location>
</feature>
<evidence type="ECO:0000256" key="1">
    <source>
        <dbReference type="ARBA" id="ARBA00005429"/>
    </source>
</evidence>
<feature type="region of interest" description="Disordered" evidence="2">
    <location>
        <begin position="1"/>
        <end position="66"/>
    </location>
</feature>
<gene>
    <name evidence="4" type="ORF">FOMPIDRAFT_13720</name>
</gene>
<dbReference type="HOGENOM" id="CLU_034479_1_0_1"/>
<protein>
    <recommendedName>
        <fullName evidence="3">IRG-type G domain-containing protein</fullName>
    </recommendedName>
</protein>
<dbReference type="AlphaFoldDB" id="S8DJV8"/>
<dbReference type="PROSITE" id="PS51716">
    <property type="entry name" value="G_IRG"/>
    <property type="match status" value="1"/>
</dbReference>
<dbReference type="OrthoDB" id="422720at2759"/>
<evidence type="ECO:0000313" key="5">
    <source>
        <dbReference type="Proteomes" id="UP000015241"/>
    </source>
</evidence>
<dbReference type="SUPFAM" id="SSF52540">
    <property type="entry name" value="P-loop containing nucleoside triphosphate hydrolases"/>
    <property type="match status" value="1"/>
</dbReference>
<organism evidence="4 5">
    <name type="scientific">Fomitopsis schrenkii</name>
    <name type="common">Brown rot fungus</name>
    <dbReference type="NCBI Taxonomy" id="2126942"/>
    <lineage>
        <taxon>Eukaryota</taxon>
        <taxon>Fungi</taxon>
        <taxon>Dikarya</taxon>
        <taxon>Basidiomycota</taxon>
        <taxon>Agaricomycotina</taxon>
        <taxon>Agaricomycetes</taxon>
        <taxon>Polyporales</taxon>
        <taxon>Fomitopsis</taxon>
    </lineage>
</organism>
<reference evidence="4 5" key="1">
    <citation type="journal article" date="2012" name="Science">
        <title>The Paleozoic origin of enzymatic lignin decomposition reconstructed from 31 fungal genomes.</title>
        <authorList>
            <person name="Floudas D."/>
            <person name="Binder M."/>
            <person name="Riley R."/>
            <person name="Barry K."/>
            <person name="Blanchette R.A."/>
            <person name="Henrissat B."/>
            <person name="Martinez A.T."/>
            <person name="Otillar R."/>
            <person name="Spatafora J.W."/>
            <person name="Yadav J.S."/>
            <person name="Aerts A."/>
            <person name="Benoit I."/>
            <person name="Boyd A."/>
            <person name="Carlson A."/>
            <person name="Copeland A."/>
            <person name="Coutinho P.M."/>
            <person name="de Vries R.P."/>
            <person name="Ferreira P."/>
            <person name="Findley K."/>
            <person name="Foster B."/>
            <person name="Gaskell J."/>
            <person name="Glotzer D."/>
            <person name="Gorecki P."/>
            <person name="Heitman J."/>
            <person name="Hesse C."/>
            <person name="Hori C."/>
            <person name="Igarashi K."/>
            <person name="Jurgens J.A."/>
            <person name="Kallen N."/>
            <person name="Kersten P."/>
            <person name="Kohler A."/>
            <person name="Kuees U."/>
            <person name="Kumar T.K.A."/>
            <person name="Kuo A."/>
            <person name="LaButti K."/>
            <person name="Larrondo L.F."/>
            <person name="Lindquist E."/>
            <person name="Ling A."/>
            <person name="Lombard V."/>
            <person name="Lucas S."/>
            <person name="Lundell T."/>
            <person name="Martin R."/>
            <person name="McLaughlin D.J."/>
            <person name="Morgenstern I."/>
            <person name="Morin E."/>
            <person name="Murat C."/>
            <person name="Nagy L.G."/>
            <person name="Nolan M."/>
            <person name="Ohm R.A."/>
            <person name="Patyshakuliyeva A."/>
            <person name="Rokas A."/>
            <person name="Ruiz-Duenas F.J."/>
            <person name="Sabat G."/>
            <person name="Salamov A."/>
            <person name="Samejima M."/>
            <person name="Schmutz J."/>
            <person name="Slot J.C."/>
            <person name="St John F."/>
            <person name="Stenlid J."/>
            <person name="Sun H."/>
            <person name="Sun S."/>
            <person name="Syed K."/>
            <person name="Tsang A."/>
            <person name="Wiebenga A."/>
            <person name="Young D."/>
            <person name="Pisabarro A."/>
            <person name="Eastwood D.C."/>
            <person name="Martin F."/>
            <person name="Cullen D."/>
            <person name="Grigoriev I.V."/>
            <person name="Hibbett D.S."/>
        </authorList>
    </citation>
    <scope>NUCLEOTIDE SEQUENCE</scope>
    <source>
        <strain evidence="5">FP-58527</strain>
    </source>
</reference>
<dbReference type="InterPro" id="IPR030385">
    <property type="entry name" value="G_IRG_dom"/>
</dbReference>
<feature type="domain" description="IRG-type G" evidence="3">
    <location>
        <begin position="96"/>
        <end position="300"/>
    </location>
</feature>
<dbReference type="STRING" id="743788.S8DJV8"/>
<evidence type="ECO:0000259" key="3">
    <source>
        <dbReference type="PROSITE" id="PS51716"/>
    </source>
</evidence>
<dbReference type="GO" id="GO:0016020">
    <property type="term" value="C:membrane"/>
    <property type="evidence" value="ECO:0007669"/>
    <property type="project" value="InterPro"/>
</dbReference>
<dbReference type="Proteomes" id="UP000015241">
    <property type="component" value="Unassembled WGS sequence"/>
</dbReference>
<evidence type="ECO:0000256" key="2">
    <source>
        <dbReference type="SAM" id="MobiDB-lite"/>
    </source>
</evidence>
<proteinExistence type="inferred from homology"/>